<sequence>MKIAVVYHYFAHYREPVLSELIKKSKENGDEIKFIADNISNEPNLKLYNFDGYKENVQLVKNIWVKKFLWQKGLISYLFKYSPDTIVFLGQFNFLSTWIASIFFRVLGKRILFWGHGVYGSETGLKKLVRDCFNRLPHVYMTYGEYARNLMLKRSGNVNIRAIYNSLNVREQNILYKKLASSKENQRDDYVFDKNRTNLIFVGRLTSVKKINLIIEAINKLNSKNYNLLIVGSGPEEMALRKLVSNFGLEENVTFMGAIHDEIKLSWLIYNSDICVSPGNVGLTAMHALVYGTPVITNDDFSHQMPEFESIQDNINGSFFKVNDIDSLAEKIELWRRKIISNGRDDIRVFCREPILKKFNPENQAQLIYMEVMRDDTFYKKK</sequence>
<dbReference type="PANTHER" id="PTHR12526">
    <property type="entry name" value="GLYCOSYLTRANSFERASE"/>
    <property type="match status" value="1"/>
</dbReference>
<name>A0ABV4A4Q1_9ENTR</name>
<evidence type="ECO:0000313" key="3">
    <source>
        <dbReference type="Proteomes" id="UP001561463"/>
    </source>
</evidence>
<keyword evidence="2" id="KW-0808">Transferase</keyword>
<dbReference type="InterPro" id="IPR001296">
    <property type="entry name" value="Glyco_trans_1"/>
</dbReference>
<dbReference type="EMBL" id="JBFZPZ010000001">
    <property type="protein sequence ID" value="MEX9251082.1"/>
    <property type="molecule type" value="Genomic_DNA"/>
</dbReference>
<dbReference type="Pfam" id="PF00534">
    <property type="entry name" value="Glycos_transf_1"/>
    <property type="match status" value="1"/>
</dbReference>
<keyword evidence="3" id="KW-1185">Reference proteome</keyword>
<protein>
    <submittedName>
        <fullName evidence="2">Glycosyltransferase</fullName>
        <ecNumber evidence="2">2.4.-.-</ecNumber>
    </submittedName>
</protein>
<accession>A0ABV4A4Q1</accession>
<reference evidence="2 3" key="1">
    <citation type="submission" date="2024-03" db="EMBL/GenBank/DDBJ databases">
        <title>Role of Flies in the Dissemination of Carbapenem-Resistant Enterobacteriaceae (CRE): An Epidemiological and Genomic Study in China.</title>
        <authorList>
            <person name="Chen K."/>
            <person name="Zhang R."/>
            <person name="Chen S."/>
        </authorList>
    </citation>
    <scope>NUCLEOTIDE SEQUENCE [LARGE SCALE GENOMIC DNA]</scope>
    <source>
        <strain evidence="3">fly-313</strain>
    </source>
</reference>
<dbReference type="Gene3D" id="3.40.50.2000">
    <property type="entry name" value="Glycogen Phosphorylase B"/>
    <property type="match status" value="2"/>
</dbReference>
<dbReference type="Proteomes" id="UP001561463">
    <property type="component" value="Unassembled WGS sequence"/>
</dbReference>
<dbReference type="GO" id="GO:0016757">
    <property type="term" value="F:glycosyltransferase activity"/>
    <property type="evidence" value="ECO:0007669"/>
    <property type="project" value="UniProtKB-KW"/>
</dbReference>
<gene>
    <name evidence="2" type="ORF">AB7Z85_00880</name>
</gene>
<keyword evidence="2" id="KW-0328">Glycosyltransferase</keyword>
<evidence type="ECO:0000313" key="2">
    <source>
        <dbReference type="EMBL" id="MEX9251082.1"/>
    </source>
</evidence>
<proteinExistence type="predicted"/>
<comment type="caution">
    <text evidence="2">The sequence shown here is derived from an EMBL/GenBank/DDBJ whole genome shotgun (WGS) entry which is preliminary data.</text>
</comment>
<evidence type="ECO:0000259" key="1">
    <source>
        <dbReference type="Pfam" id="PF00534"/>
    </source>
</evidence>
<organism evidence="2 3">
    <name type="scientific">Pseudenterobacter timonensis</name>
    <dbReference type="NCBI Taxonomy" id="1755099"/>
    <lineage>
        <taxon>Bacteria</taxon>
        <taxon>Pseudomonadati</taxon>
        <taxon>Pseudomonadota</taxon>
        <taxon>Gammaproteobacteria</taxon>
        <taxon>Enterobacterales</taxon>
        <taxon>Enterobacteriaceae</taxon>
        <taxon>Pseudenterobacter</taxon>
    </lineage>
</organism>
<dbReference type="EC" id="2.4.-.-" evidence="2"/>
<dbReference type="SUPFAM" id="SSF53756">
    <property type="entry name" value="UDP-Glycosyltransferase/glycogen phosphorylase"/>
    <property type="match status" value="1"/>
</dbReference>
<dbReference type="RefSeq" id="WP_369496488.1">
    <property type="nucleotide sequence ID" value="NZ_JBFZPZ010000001.1"/>
</dbReference>
<dbReference type="PANTHER" id="PTHR12526:SF630">
    <property type="entry name" value="GLYCOSYLTRANSFERASE"/>
    <property type="match status" value="1"/>
</dbReference>
<feature type="domain" description="Glycosyl transferase family 1" evidence="1">
    <location>
        <begin position="183"/>
        <end position="335"/>
    </location>
</feature>